<proteinExistence type="predicted"/>
<sequence length="145" mass="15738">MLLAGLGSVLLILAGVIAFLVVYICKARRNDRQELPTLQPEKNSSTSPVSSKMSNPVFTDRLRNPTAVAMGGIPTIAVEAARSRIPSPKVHPAPQPPIWPQPIASTRVKKLSWGDDKTDSGSTETLDNLDTMPRVTDNTNLTVYF</sequence>
<name>A0AAW1UG42_9CUCU</name>
<feature type="region of interest" description="Disordered" evidence="1">
    <location>
        <begin position="111"/>
        <end position="131"/>
    </location>
</feature>
<dbReference type="Proteomes" id="UP001431783">
    <property type="component" value="Unassembled WGS sequence"/>
</dbReference>
<evidence type="ECO:0000313" key="3">
    <source>
        <dbReference type="Proteomes" id="UP001431783"/>
    </source>
</evidence>
<keyword evidence="3" id="KW-1185">Reference proteome</keyword>
<accession>A0AAW1UG42</accession>
<gene>
    <name evidence="2" type="ORF">WA026_006704</name>
</gene>
<organism evidence="2 3">
    <name type="scientific">Henosepilachna vigintioctopunctata</name>
    <dbReference type="NCBI Taxonomy" id="420089"/>
    <lineage>
        <taxon>Eukaryota</taxon>
        <taxon>Metazoa</taxon>
        <taxon>Ecdysozoa</taxon>
        <taxon>Arthropoda</taxon>
        <taxon>Hexapoda</taxon>
        <taxon>Insecta</taxon>
        <taxon>Pterygota</taxon>
        <taxon>Neoptera</taxon>
        <taxon>Endopterygota</taxon>
        <taxon>Coleoptera</taxon>
        <taxon>Polyphaga</taxon>
        <taxon>Cucujiformia</taxon>
        <taxon>Coccinelloidea</taxon>
        <taxon>Coccinellidae</taxon>
        <taxon>Epilachninae</taxon>
        <taxon>Epilachnini</taxon>
        <taxon>Henosepilachna</taxon>
    </lineage>
</organism>
<dbReference type="AlphaFoldDB" id="A0AAW1UG42"/>
<evidence type="ECO:0000313" key="2">
    <source>
        <dbReference type="EMBL" id="KAK9879639.1"/>
    </source>
</evidence>
<feature type="region of interest" description="Disordered" evidence="1">
    <location>
        <begin position="35"/>
        <end position="60"/>
    </location>
</feature>
<dbReference type="EMBL" id="JARQZJ010000062">
    <property type="protein sequence ID" value="KAK9879639.1"/>
    <property type="molecule type" value="Genomic_DNA"/>
</dbReference>
<protein>
    <submittedName>
        <fullName evidence="2">Uncharacterized protein</fullName>
    </submittedName>
</protein>
<feature type="compositionally biased region" description="Polar residues" evidence="1">
    <location>
        <begin position="40"/>
        <end position="57"/>
    </location>
</feature>
<reference evidence="2 3" key="1">
    <citation type="submission" date="2023-03" db="EMBL/GenBank/DDBJ databases">
        <title>Genome insight into feeding habits of ladybird beetles.</title>
        <authorList>
            <person name="Li H.-S."/>
            <person name="Huang Y.-H."/>
            <person name="Pang H."/>
        </authorList>
    </citation>
    <scope>NUCLEOTIDE SEQUENCE [LARGE SCALE GENOMIC DNA]</scope>
    <source>
        <strain evidence="2">SYSU_2023b</strain>
        <tissue evidence="2">Whole body</tissue>
    </source>
</reference>
<comment type="caution">
    <text evidence="2">The sequence shown here is derived from an EMBL/GenBank/DDBJ whole genome shotgun (WGS) entry which is preliminary data.</text>
</comment>
<evidence type="ECO:0000256" key="1">
    <source>
        <dbReference type="SAM" id="MobiDB-lite"/>
    </source>
</evidence>